<dbReference type="PRINTS" id="PR00032">
    <property type="entry name" value="HTHARAC"/>
</dbReference>
<dbReference type="Proteomes" id="UP000652847">
    <property type="component" value="Unassembled WGS sequence"/>
</dbReference>
<evidence type="ECO:0000259" key="4">
    <source>
        <dbReference type="PROSITE" id="PS01124"/>
    </source>
</evidence>
<protein>
    <submittedName>
        <fullName evidence="5">Helix-turn-helix domain-containing protein</fullName>
    </submittedName>
</protein>
<gene>
    <name evidence="5" type="ORF">H8S54_10375</name>
</gene>
<dbReference type="EMBL" id="JACOOT010000023">
    <property type="protein sequence ID" value="MBC5651511.1"/>
    <property type="molecule type" value="Genomic_DNA"/>
</dbReference>
<evidence type="ECO:0000256" key="2">
    <source>
        <dbReference type="ARBA" id="ARBA00023125"/>
    </source>
</evidence>
<sequence>MKKIRQIQFHAGSQEELLPDFGMDFPYIASRAELDQYPDHFVPWHWHKAVELFYVESGEVEYNLPSGKICFPAGSGGLLNSNILHASRGISLINENVEFCHIFDASLIAGGRGSRIEEKYVLPLITVPQAEMIALYPGNPVHQEILKMIRNAFDISEKEFGFEIHLRAVLSEIWIRIFQQAVPLLAQPPKLRKNNDKIKDLMIYVHQHYSEKLVISQLASAVFLSERECFRIFQECLHMTPMQYIQNYRLQMACQMLAETRASVTEISHACGLGSSSYFGKVFREYMNCTPGEYRQKTEHK</sequence>
<dbReference type="InterPro" id="IPR018062">
    <property type="entry name" value="HTH_AraC-typ_CS"/>
</dbReference>
<feature type="domain" description="HTH araC/xylS-type" evidence="4">
    <location>
        <begin position="199"/>
        <end position="297"/>
    </location>
</feature>
<dbReference type="PROSITE" id="PS01124">
    <property type="entry name" value="HTH_ARAC_FAMILY_2"/>
    <property type="match status" value="1"/>
</dbReference>
<dbReference type="Pfam" id="PF02311">
    <property type="entry name" value="AraC_binding"/>
    <property type="match status" value="1"/>
</dbReference>
<evidence type="ECO:0000256" key="1">
    <source>
        <dbReference type="ARBA" id="ARBA00023015"/>
    </source>
</evidence>
<evidence type="ECO:0000256" key="3">
    <source>
        <dbReference type="ARBA" id="ARBA00023163"/>
    </source>
</evidence>
<name>A0A8I0AJX3_9FIRM</name>
<keyword evidence="3" id="KW-0804">Transcription</keyword>
<dbReference type="AlphaFoldDB" id="A0A8I0AJX3"/>
<comment type="caution">
    <text evidence="5">The sequence shown here is derived from an EMBL/GenBank/DDBJ whole genome shotgun (WGS) entry which is preliminary data.</text>
</comment>
<dbReference type="PROSITE" id="PS00041">
    <property type="entry name" value="HTH_ARAC_FAMILY_1"/>
    <property type="match status" value="1"/>
</dbReference>
<dbReference type="InterPro" id="IPR018060">
    <property type="entry name" value="HTH_AraC"/>
</dbReference>
<keyword evidence="2" id="KW-0238">DNA-binding</keyword>
<dbReference type="Gene3D" id="2.60.120.10">
    <property type="entry name" value="Jelly Rolls"/>
    <property type="match status" value="1"/>
</dbReference>
<dbReference type="SUPFAM" id="SSF46689">
    <property type="entry name" value="Homeodomain-like"/>
    <property type="match status" value="2"/>
</dbReference>
<dbReference type="SMART" id="SM00342">
    <property type="entry name" value="HTH_ARAC"/>
    <property type="match status" value="1"/>
</dbReference>
<dbReference type="Pfam" id="PF12833">
    <property type="entry name" value="HTH_18"/>
    <property type="match status" value="1"/>
</dbReference>
<dbReference type="PANTHER" id="PTHR43280">
    <property type="entry name" value="ARAC-FAMILY TRANSCRIPTIONAL REGULATOR"/>
    <property type="match status" value="1"/>
</dbReference>
<dbReference type="CDD" id="cd02208">
    <property type="entry name" value="cupin_RmlC-like"/>
    <property type="match status" value="1"/>
</dbReference>
<dbReference type="SUPFAM" id="SSF51182">
    <property type="entry name" value="RmlC-like cupins"/>
    <property type="match status" value="1"/>
</dbReference>
<dbReference type="InterPro" id="IPR011051">
    <property type="entry name" value="RmlC_Cupin_sf"/>
</dbReference>
<dbReference type="GO" id="GO:0043565">
    <property type="term" value="F:sequence-specific DNA binding"/>
    <property type="evidence" value="ECO:0007669"/>
    <property type="project" value="InterPro"/>
</dbReference>
<keyword evidence="1" id="KW-0805">Transcription regulation</keyword>
<evidence type="ECO:0000313" key="6">
    <source>
        <dbReference type="Proteomes" id="UP000652847"/>
    </source>
</evidence>
<keyword evidence="6" id="KW-1185">Reference proteome</keyword>
<evidence type="ECO:0000313" key="5">
    <source>
        <dbReference type="EMBL" id="MBC5651511.1"/>
    </source>
</evidence>
<dbReference type="InterPro" id="IPR014710">
    <property type="entry name" value="RmlC-like_jellyroll"/>
</dbReference>
<dbReference type="InterPro" id="IPR003313">
    <property type="entry name" value="AraC-bd"/>
</dbReference>
<accession>A0A8I0AJX3</accession>
<dbReference type="GO" id="GO:0003700">
    <property type="term" value="F:DNA-binding transcription factor activity"/>
    <property type="evidence" value="ECO:0007669"/>
    <property type="project" value="InterPro"/>
</dbReference>
<dbReference type="Gene3D" id="1.10.10.60">
    <property type="entry name" value="Homeodomain-like"/>
    <property type="match status" value="2"/>
</dbReference>
<reference evidence="5 6" key="1">
    <citation type="submission" date="2020-08" db="EMBL/GenBank/DDBJ databases">
        <title>Genome public.</title>
        <authorList>
            <person name="Liu C."/>
            <person name="Sun Q."/>
        </authorList>
    </citation>
    <scope>NUCLEOTIDE SEQUENCE [LARGE SCALE GENOMIC DNA]</scope>
    <source>
        <strain evidence="5 6">BX17</strain>
    </source>
</reference>
<organism evidence="5 6">
    <name type="scientific">Blautia segnis</name>
    <dbReference type="NCBI Taxonomy" id="2763030"/>
    <lineage>
        <taxon>Bacteria</taxon>
        <taxon>Bacillati</taxon>
        <taxon>Bacillota</taxon>
        <taxon>Clostridia</taxon>
        <taxon>Lachnospirales</taxon>
        <taxon>Lachnospiraceae</taxon>
        <taxon>Blautia</taxon>
    </lineage>
</organism>
<dbReference type="InterPro" id="IPR009057">
    <property type="entry name" value="Homeodomain-like_sf"/>
</dbReference>
<proteinExistence type="predicted"/>
<dbReference type="PANTHER" id="PTHR43280:SF28">
    <property type="entry name" value="HTH-TYPE TRANSCRIPTIONAL ACTIVATOR RHAS"/>
    <property type="match status" value="1"/>
</dbReference>
<dbReference type="RefSeq" id="WP_173765287.1">
    <property type="nucleotide sequence ID" value="NZ_JACOOT010000023.1"/>
</dbReference>
<dbReference type="InterPro" id="IPR020449">
    <property type="entry name" value="Tscrpt_reg_AraC-type_HTH"/>
</dbReference>